<accession>A0A8S0ZGQ0</accession>
<feature type="domain" description="MADF" evidence="3">
    <location>
        <begin position="49"/>
        <end position="142"/>
    </location>
</feature>
<keyword evidence="1" id="KW-0539">Nucleus</keyword>
<evidence type="ECO:0000259" key="4">
    <source>
        <dbReference type="PROSITE" id="PS51031"/>
    </source>
</evidence>
<dbReference type="Pfam" id="PF02944">
    <property type="entry name" value="BESS"/>
    <property type="match status" value="1"/>
</dbReference>
<evidence type="ECO:0000259" key="3">
    <source>
        <dbReference type="PROSITE" id="PS51029"/>
    </source>
</evidence>
<feature type="domain" description="BESS" evidence="4">
    <location>
        <begin position="210"/>
        <end position="249"/>
    </location>
</feature>
<dbReference type="InterPro" id="IPR004210">
    <property type="entry name" value="BESS_motif"/>
</dbReference>
<dbReference type="InterPro" id="IPR006578">
    <property type="entry name" value="MADF-dom"/>
</dbReference>
<dbReference type="PROSITE" id="PS51029">
    <property type="entry name" value="MADF"/>
    <property type="match status" value="1"/>
</dbReference>
<dbReference type="AlphaFoldDB" id="A0A8S0ZGQ0"/>
<name>A0A8S0ZGQ0_ARCPL</name>
<dbReference type="Pfam" id="PF10545">
    <property type="entry name" value="MADF_DNA_bdg"/>
    <property type="match status" value="1"/>
</dbReference>
<dbReference type="PANTHER" id="PTHR12243">
    <property type="entry name" value="MADF DOMAIN TRANSCRIPTION FACTOR"/>
    <property type="match status" value="1"/>
</dbReference>
<evidence type="ECO:0000256" key="2">
    <source>
        <dbReference type="SAM" id="MobiDB-lite"/>
    </source>
</evidence>
<dbReference type="PANTHER" id="PTHR12243:SF69">
    <property type="entry name" value="SI:CH73-59F11.3"/>
    <property type="match status" value="1"/>
</dbReference>
<dbReference type="PROSITE" id="PS51031">
    <property type="entry name" value="BESS"/>
    <property type="match status" value="1"/>
</dbReference>
<feature type="region of interest" description="Disordered" evidence="2">
    <location>
        <begin position="163"/>
        <end position="185"/>
    </location>
</feature>
<dbReference type="SMART" id="SM00595">
    <property type="entry name" value="MADF"/>
    <property type="match status" value="1"/>
</dbReference>
<sequence>MDAADLSDEEFFVPRRSHSRRLVIDSDDDTSLTSCMGQMDFEHEEPPGSSCSNQPRENILYGKNQHKWSTKPRDPRTRTAARNVLHIVPPAASSLQKKWKSLRDNYMREVKKMKTVKSGSGASKTSTYIHYNRLRFLQASIANKDTESSFDADNASTSSEVAEVEISSGFKSPKTTSRKKQKLNPADERFANILEQSLAQKNVSHPKEDDDEDKLFCLSLVKEIKKIPEYRRLQTKIAIYNLILQNQNEFQGPQQQTYENQNYPVPQRRNYLSQEQRHQSSASVEGFRYHDYRSQQSSVSNNFAHYGYTTAMGSPSPVTPTPSPAPTNVSNESELELFCE</sequence>
<organism evidence="5 6">
    <name type="scientific">Arctia plantaginis</name>
    <name type="common">Wood tiger moth</name>
    <name type="synonym">Phalaena plantaginis</name>
    <dbReference type="NCBI Taxonomy" id="874455"/>
    <lineage>
        <taxon>Eukaryota</taxon>
        <taxon>Metazoa</taxon>
        <taxon>Ecdysozoa</taxon>
        <taxon>Arthropoda</taxon>
        <taxon>Hexapoda</taxon>
        <taxon>Insecta</taxon>
        <taxon>Pterygota</taxon>
        <taxon>Neoptera</taxon>
        <taxon>Endopterygota</taxon>
        <taxon>Lepidoptera</taxon>
        <taxon>Glossata</taxon>
        <taxon>Ditrysia</taxon>
        <taxon>Noctuoidea</taxon>
        <taxon>Erebidae</taxon>
        <taxon>Arctiinae</taxon>
        <taxon>Arctia</taxon>
    </lineage>
</organism>
<gene>
    <name evidence="5" type="ORF">APLA_LOCUS5447</name>
</gene>
<dbReference type="GO" id="GO:0005634">
    <property type="term" value="C:nucleus"/>
    <property type="evidence" value="ECO:0007669"/>
    <property type="project" value="UniProtKB-SubCell"/>
</dbReference>
<dbReference type="OrthoDB" id="5971719at2759"/>
<evidence type="ECO:0000313" key="5">
    <source>
        <dbReference type="EMBL" id="CAB3231962.1"/>
    </source>
</evidence>
<proteinExistence type="predicted"/>
<dbReference type="EMBL" id="CADEBD010000289">
    <property type="protein sequence ID" value="CAB3231962.1"/>
    <property type="molecule type" value="Genomic_DNA"/>
</dbReference>
<evidence type="ECO:0000313" key="6">
    <source>
        <dbReference type="Proteomes" id="UP000494256"/>
    </source>
</evidence>
<comment type="subcellular location">
    <subcellularLocation>
        <location evidence="1">Nucleus</location>
    </subcellularLocation>
</comment>
<evidence type="ECO:0000256" key="1">
    <source>
        <dbReference type="PROSITE-ProRule" id="PRU00371"/>
    </source>
</evidence>
<evidence type="ECO:0008006" key="7">
    <source>
        <dbReference type="Google" id="ProtNLM"/>
    </source>
</evidence>
<protein>
    <recommendedName>
        <fullName evidence="7">BESS domain-containing protein</fullName>
    </recommendedName>
</protein>
<dbReference type="GO" id="GO:0006357">
    <property type="term" value="P:regulation of transcription by RNA polymerase II"/>
    <property type="evidence" value="ECO:0007669"/>
    <property type="project" value="TreeGrafter"/>
</dbReference>
<comment type="caution">
    <text evidence="5">The sequence shown here is derived from an EMBL/GenBank/DDBJ whole genome shotgun (WGS) entry which is preliminary data.</text>
</comment>
<reference evidence="5 6" key="1">
    <citation type="submission" date="2020-04" db="EMBL/GenBank/DDBJ databases">
        <authorList>
            <person name="Wallbank WR R."/>
            <person name="Pardo Diaz C."/>
            <person name="Kozak K."/>
            <person name="Martin S."/>
            <person name="Jiggins C."/>
            <person name="Moest M."/>
            <person name="Warren A I."/>
            <person name="Byers J.R.P. K."/>
            <person name="Montejo-Kovacevich G."/>
            <person name="Yen C E."/>
        </authorList>
    </citation>
    <scope>NUCLEOTIDE SEQUENCE [LARGE SCALE GENOMIC DNA]</scope>
</reference>
<dbReference type="Proteomes" id="UP000494256">
    <property type="component" value="Unassembled WGS sequence"/>
</dbReference>
<dbReference type="GO" id="GO:0005667">
    <property type="term" value="C:transcription regulator complex"/>
    <property type="evidence" value="ECO:0007669"/>
    <property type="project" value="TreeGrafter"/>
</dbReference>
<dbReference type="InterPro" id="IPR039353">
    <property type="entry name" value="TF_Adf1"/>
</dbReference>
<dbReference type="GO" id="GO:0003677">
    <property type="term" value="F:DNA binding"/>
    <property type="evidence" value="ECO:0007669"/>
    <property type="project" value="InterPro"/>
</dbReference>
<feature type="region of interest" description="Disordered" evidence="2">
    <location>
        <begin position="310"/>
        <end position="340"/>
    </location>
</feature>